<dbReference type="PANTHER" id="PTHR37943">
    <property type="entry name" value="PROTEIN VES"/>
    <property type="match status" value="1"/>
</dbReference>
<dbReference type="PANTHER" id="PTHR37943:SF1">
    <property type="entry name" value="PROTEIN VES"/>
    <property type="match status" value="1"/>
</dbReference>
<keyword evidence="2" id="KW-1185">Reference proteome</keyword>
<evidence type="ECO:0000313" key="2">
    <source>
        <dbReference type="Proteomes" id="UP000326179"/>
    </source>
</evidence>
<dbReference type="AlphaFoldDB" id="A0A5Q0LIQ6"/>
<reference evidence="1 2" key="1">
    <citation type="submission" date="2019-10" db="EMBL/GenBank/DDBJ databases">
        <title>A novel species.</title>
        <authorList>
            <person name="Gao J."/>
        </authorList>
    </citation>
    <scope>NUCLEOTIDE SEQUENCE [LARGE SCALE GENOMIC DNA]</scope>
    <source>
        <strain evidence="1 2">QMT-28</strain>
    </source>
</reference>
<dbReference type="CDD" id="cd20293">
    <property type="entry name" value="cupin_HutD_N"/>
    <property type="match status" value="1"/>
</dbReference>
<evidence type="ECO:0000313" key="1">
    <source>
        <dbReference type="EMBL" id="QFZ76913.1"/>
    </source>
</evidence>
<dbReference type="RefSeq" id="WP_153291125.1">
    <property type="nucleotide sequence ID" value="NZ_CP045643.1"/>
</dbReference>
<dbReference type="InterPro" id="IPR010282">
    <property type="entry name" value="Uncharacterised_HutD/Ves"/>
</dbReference>
<gene>
    <name evidence="1" type="ORF">GFH48_29840</name>
</gene>
<sequence length="194" mass="19919">MSVRLLAAAERVAVPWKNGGGVTREIAAGPEGAGMDDFRWRVSLADVGADGPFSSFAGVDRTLTMAEGAGMDLTIGGEHHRVDRPFVPRSFPGDLPTDCRLLGGPVVNLNVMWRRDGAAAPDVVIAGGGTAVTVPAGPEVLVVALDGTAEVAGLTLGRYDAALLNAEDAVLRATGRTAVVRLAARARLAAPADL</sequence>
<dbReference type="InterPro" id="IPR014710">
    <property type="entry name" value="RmlC-like_jellyroll"/>
</dbReference>
<dbReference type="Gene3D" id="2.60.120.10">
    <property type="entry name" value="Jelly Rolls"/>
    <property type="match status" value="1"/>
</dbReference>
<accession>A0A5Q0LIQ6</accession>
<proteinExistence type="predicted"/>
<dbReference type="SUPFAM" id="SSF51182">
    <property type="entry name" value="RmlC-like cupins"/>
    <property type="match status" value="1"/>
</dbReference>
<dbReference type="Proteomes" id="UP000326179">
    <property type="component" value="Chromosome"/>
</dbReference>
<protein>
    <submittedName>
        <fullName evidence="1">HutD family protein</fullName>
    </submittedName>
</protein>
<name>A0A5Q0LIQ6_9ACTN</name>
<dbReference type="InterPro" id="IPR011051">
    <property type="entry name" value="RmlC_Cupin_sf"/>
</dbReference>
<dbReference type="Pfam" id="PF05962">
    <property type="entry name" value="HutD"/>
    <property type="match status" value="1"/>
</dbReference>
<organism evidence="1 2">
    <name type="scientific">Streptomyces fagopyri</name>
    <dbReference type="NCBI Taxonomy" id="2662397"/>
    <lineage>
        <taxon>Bacteria</taxon>
        <taxon>Bacillati</taxon>
        <taxon>Actinomycetota</taxon>
        <taxon>Actinomycetes</taxon>
        <taxon>Kitasatosporales</taxon>
        <taxon>Streptomycetaceae</taxon>
        <taxon>Streptomyces</taxon>
    </lineage>
</organism>
<dbReference type="EMBL" id="CP045643">
    <property type="protein sequence ID" value="QFZ76913.1"/>
    <property type="molecule type" value="Genomic_DNA"/>
</dbReference>
<dbReference type="KEGG" id="sfy:GFH48_29840"/>